<gene>
    <name evidence="7" type="ORF">H8R91_05035</name>
</gene>
<organism evidence="7 8">
    <name type="scientific">Ruminococcus intestinalis</name>
    <dbReference type="NCBI Taxonomy" id="2763066"/>
    <lineage>
        <taxon>Bacteria</taxon>
        <taxon>Bacillati</taxon>
        <taxon>Bacillota</taxon>
        <taxon>Clostridia</taxon>
        <taxon>Eubacteriales</taxon>
        <taxon>Oscillospiraceae</taxon>
        <taxon>Ruminococcus</taxon>
    </lineage>
</organism>
<evidence type="ECO:0000256" key="3">
    <source>
        <dbReference type="ARBA" id="ARBA00022692"/>
    </source>
</evidence>
<protein>
    <submittedName>
        <fullName evidence="7">YihY/virulence factor BrkB family protein</fullName>
    </submittedName>
</protein>
<feature type="transmembrane region" description="Helical" evidence="6">
    <location>
        <begin position="38"/>
        <end position="56"/>
    </location>
</feature>
<dbReference type="PANTHER" id="PTHR30213">
    <property type="entry name" value="INNER MEMBRANE PROTEIN YHJD"/>
    <property type="match status" value="1"/>
</dbReference>
<dbReference type="EMBL" id="JACOPS010000002">
    <property type="protein sequence ID" value="MBC5727890.1"/>
    <property type="molecule type" value="Genomic_DNA"/>
</dbReference>
<dbReference type="InterPro" id="IPR017039">
    <property type="entry name" value="Virul_fac_BrkB"/>
</dbReference>
<evidence type="ECO:0000313" key="7">
    <source>
        <dbReference type="EMBL" id="MBC5727890.1"/>
    </source>
</evidence>
<dbReference type="RefSeq" id="WP_022235285.1">
    <property type="nucleotide sequence ID" value="NZ_JACOPS010000002.1"/>
</dbReference>
<dbReference type="PANTHER" id="PTHR30213:SF0">
    <property type="entry name" value="UPF0761 MEMBRANE PROTEIN YIHY"/>
    <property type="match status" value="1"/>
</dbReference>
<evidence type="ECO:0000256" key="5">
    <source>
        <dbReference type="ARBA" id="ARBA00023136"/>
    </source>
</evidence>
<keyword evidence="2" id="KW-1003">Cell membrane</keyword>
<feature type="transmembrane region" description="Helical" evidence="6">
    <location>
        <begin position="220"/>
        <end position="241"/>
    </location>
</feature>
<evidence type="ECO:0000313" key="8">
    <source>
        <dbReference type="Proteomes" id="UP000636755"/>
    </source>
</evidence>
<feature type="transmembrane region" description="Helical" evidence="6">
    <location>
        <begin position="138"/>
        <end position="162"/>
    </location>
</feature>
<evidence type="ECO:0000256" key="4">
    <source>
        <dbReference type="ARBA" id="ARBA00022989"/>
    </source>
</evidence>
<keyword evidence="8" id="KW-1185">Reference proteome</keyword>
<sequence length="305" mass="34980">MKAVKKAFAFYDKIMKKYDPIISKCIHDNIFAIAGQSAFFIVLSSVPLLAFCLSILQGLHISTSFIEQALQSVFTDVFLTQIKYFLTETYQNTIGISFVSIVVTLWSASQGIHAITNGLNRVYDAYENRMWIVLRFRAMFYTVIFFILMSASLVIIALGSYLDDWIQPFISSLPNIITAIFRSRYLLVFLILTFTFASIYRNFPCISKEQKKEYNFKSQLPGAVLCTISWFVLALGISIYVKSFNGFSVYGVITGLAIIMVLLYFLMLLLMICAEINYVYHDTIKKFSFKKLVSLIKRKVKRKSK</sequence>
<accession>A0ABR7HK71</accession>
<comment type="subcellular location">
    <subcellularLocation>
        <location evidence="1">Cell membrane</location>
        <topology evidence="1">Multi-pass membrane protein</topology>
    </subcellularLocation>
</comment>
<evidence type="ECO:0000256" key="6">
    <source>
        <dbReference type="SAM" id="Phobius"/>
    </source>
</evidence>
<dbReference type="PIRSF" id="PIRSF035875">
    <property type="entry name" value="RNase_BN"/>
    <property type="match status" value="1"/>
</dbReference>
<feature type="transmembrane region" description="Helical" evidence="6">
    <location>
        <begin position="182"/>
        <end position="200"/>
    </location>
</feature>
<evidence type="ECO:0000256" key="1">
    <source>
        <dbReference type="ARBA" id="ARBA00004651"/>
    </source>
</evidence>
<dbReference type="Proteomes" id="UP000636755">
    <property type="component" value="Unassembled WGS sequence"/>
</dbReference>
<reference evidence="7 8" key="1">
    <citation type="submission" date="2020-08" db="EMBL/GenBank/DDBJ databases">
        <title>Genome public.</title>
        <authorList>
            <person name="Liu C."/>
            <person name="Sun Q."/>
        </authorList>
    </citation>
    <scope>NUCLEOTIDE SEQUENCE [LARGE SCALE GENOMIC DNA]</scope>
    <source>
        <strain evidence="7 8">NSJ-71</strain>
    </source>
</reference>
<keyword evidence="5 6" id="KW-0472">Membrane</keyword>
<keyword evidence="3 6" id="KW-0812">Transmembrane</keyword>
<name>A0ABR7HK71_9FIRM</name>
<proteinExistence type="predicted"/>
<keyword evidence="4 6" id="KW-1133">Transmembrane helix</keyword>
<evidence type="ECO:0000256" key="2">
    <source>
        <dbReference type="ARBA" id="ARBA00022475"/>
    </source>
</evidence>
<feature type="transmembrane region" description="Helical" evidence="6">
    <location>
        <begin position="247"/>
        <end position="280"/>
    </location>
</feature>
<dbReference type="NCBIfam" id="TIGR00765">
    <property type="entry name" value="yihY_not_rbn"/>
    <property type="match status" value="1"/>
</dbReference>
<dbReference type="Pfam" id="PF03631">
    <property type="entry name" value="Virul_fac_BrkB"/>
    <property type="match status" value="1"/>
</dbReference>
<comment type="caution">
    <text evidence="7">The sequence shown here is derived from an EMBL/GenBank/DDBJ whole genome shotgun (WGS) entry which is preliminary data.</text>
</comment>